<feature type="non-terminal residue" evidence="2">
    <location>
        <position position="24"/>
    </location>
</feature>
<feature type="compositionally biased region" description="Basic and acidic residues" evidence="1">
    <location>
        <begin position="1"/>
        <end position="18"/>
    </location>
</feature>
<organism evidence="2">
    <name type="scientific">uncultured Rubrobacteraceae bacterium</name>
    <dbReference type="NCBI Taxonomy" id="349277"/>
    <lineage>
        <taxon>Bacteria</taxon>
        <taxon>Bacillati</taxon>
        <taxon>Actinomycetota</taxon>
        <taxon>Rubrobacteria</taxon>
        <taxon>Rubrobacterales</taxon>
        <taxon>Rubrobacteraceae</taxon>
        <taxon>environmental samples</taxon>
    </lineage>
</organism>
<protein>
    <submittedName>
        <fullName evidence="2">Uncharacterized protein</fullName>
    </submittedName>
</protein>
<name>A0A6J4R1F1_9ACTN</name>
<evidence type="ECO:0000256" key="1">
    <source>
        <dbReference type="SAM" id="MobiDB-lite"/>
    </source>
</evidence>
<sequence length="24" mass="2837">VVRDGPCRRLHREPDRRTYPGGED</sequence>
<accession>A0A6J4R1F1</accession>
<evidence type="ECO:0000313" key="2">
    <source>
        <dbReference type="EMBL" id="CAA9456161.1"/>
    </source>
</evidence>
<dbReference type="EMBL" id="CADCVH010000053">
    <property type="protein sequence ID" value="CAA9456161.1"/>
    <property type="molecule type" value="Genomic_DNA"/>
</dbReference>
<gene>
    <name evidence="2" type="ORF">AVDCRST_MAG02-2293</name>
</gene>
<dbReference type="AlphaFoldDB" id="A0A6J4R1F1"/>
<feature type="region of interest" description="Disordered" evidence="1">
    <location>
        <begin position="1"/>
        <end position="24"/>
    </location>
</feature>
<reference evidence="2" key="1">
    <citation type="submission" date="2020-02" db="EMBL/GenBank/DDBJ databases">
        <authorList>
            <person name="Meier V. D."/>
        </authorList>
    </citation>
    <scope>NUCLEOTIDE SEQUENCE</scope>
    <source>
        <strain evidence="2">AVDCRST_MAG02</strain>
    </source>
</reference>
<feature type="non-terminal residue" evidence="2">
    <location>
        <position position="1"/>
    </location>
</feature>
<proteinExistence type="predicted"/>